<evidence type="ECO:0000256" key="2">
    <source>
        <dbReference type="ARBA" id="ARBA00023002"/>
    </source>
</evidence>
<dbReference type="InterPro" id="IPR007173">
    <property type="entry name" value="ALO_C"/>
</dbReference>
<evidence type="ECO:0000313" key="5">
    <source>
        <dbReference type="Proteomes" id="UP001259982"/>
    </source>
</evidence>
<dbReference type="NCBIfam" id="TIGR01679">
    <property type="entry name" value="bact_FAD_ox"/>
    <property type="match status" value="1"/>
</dbReference>
<dbReference type="InterPro" id="IPR010031">
    <property type="entry name" value="FAD_lactone_oxidase-like"/>
</dbReference>
<dbReference type="Gene3D" id="3.30.70.2520">
    <property type="match status" value="1"/>
</dbReference>
<keyword evidence="1" id="KW-0285">Flavoprotein</keyword>
<accession>A0ABU3B693</accession>
<dbReference type="InterPro" id="IPR016171">
    <property type="entry name" value="Vanillyl_alc_oxidase_C-sub2"/>
</dbReference>
<proteinExistence type="predicted"/>
<comment type="caution">
    <text evidence="4">The sequence shown here is derived from an EMBL/GenBank/DDBJ whole genome shotgun (WGS) entry which is preliminary data.</text>
</comment>
<sequence length="432" mass="47606">MPQWRNWSGSVVCHPRRLMIPADEAELGAIILAAREAGECVRPVGAGHSFTPLCATDGVQVSLSRFTGLRSVDSATGRVRVGAGTRLGELGAALHDHGLAMPNLGDIDVQCLAGALATGTHGTGAAFGNLATQVTGMRLVGADGQARWCSADRHADIFHPGRIHLGALGIVTEVELACVPAYRLHYRSDRIGWDEMLAGLEDRRAAHRNVEYYWFPYTDRVQIKTMDETVEPARGGGRWRRWQDLLVENGGLWALSRIARARPSSCPRLNRIAAAAVPRHDQVAPAHAAYATSRLVRFNETEYSLPRAALPEVLRAVRKLIERARFATNFPLEIRDAAADDIPLSPAYGRDSAYIAAHVHARMPFIDYFTALGEIFRDHDGRPHWGKWHDEDVGRLASRYPAWRDFGAVRERLDPDGVFLNPHLHRVLVGSG</sequence>
<organism evidence="4 5">
    <name type="scientific">Spectribacter acetivorans</name>
    <dbReference type="NCBI Taxonomy" id="3075603"/>
    <lineage>
        <taxon>Bacteria</taxon>
        <taxon>Pseudomonadati</taxon>
        <taxon>Pseudomonadota</taxon>
        <taxon>Gammaproteobacteria</taxon>
        <taxon>Salinisphaerales</taxon>
        <taxon>Salinisphaeraceae</taxon>
        <taxon>Spectribacter</taxon>
    </lineage>
</organism>
<dbReference type="Gene3D" id="3.30.43.10">
    <property type="entry name" value="Uridine Diphospho-n-acetylenolpyruvylglucosamine Reductase, domain 2"/>
    <property type="match status" value="1"/>
</dbReference>
<dbReference type="InterPro" id="IPR016167">
    <property type="entry name" value="FAD-bd_PCMH_sub1"/>
</dbReference>
<dbReference type="EMBL" id="JAVRHY010000004">
    <property type="protein sequence ID" value="MDT0617959.1"/>
    <property type="molecule type" value="Genomic_DNA"/>
</dbReference>
<evidence type="ECO:0000259" key="3">
    <source>
        <dbReference type="PROSITE" id="PS51387"/>
    </source>
</evidence>
<dbReference type="Gene3D" id="3.30.465.10">
    <property type="match status" value="1"/>
</dbReference>
<dbReference type="InterPro" id="IPR016169">
    <property type="entry name" value="FAD-bd_PCMH_sub2"/>
</dbReference>
<dbReference type="PANTHER" id="PTHR43762">
    <property type="entry name" value="L-GULONOLACTONE OXIDASE"/>
    <property type="match status" value="1"/>
</dbReference>
<evidence type="ECO:0000313" key="4">
    <source>
        <dbReference type="EMBL" id="MDT0617959.1"/>
    </source>
</evidence>
<reference evidence="4 5" key="1">
    <citation type="submission" date="2023-09" db="EMBL/GenBank/DDBJ databases">
        <authorList>
            <person name="Rey-Velasco X."/>
        </authorList>
    </citation>
    <scope>NUCLEOTIDE SEQUENCE [LARGE SCALE GENOMIC DNA]</scope>
    <source>
        <strain evidence="4 5">P385</strain>
    </source>
</reference>
<dbReference type="InterPro" id="IPR016166">
    <property type="entry name" value="FAD-bd_PCMH"/>
</dbReference>
<protein>
    <submittedName>
        <fullName evidence="4">D-arabinono-1,4-lactone oxidase</fullName>
    </submittedName>
</protein>
<name>A0ABU3B693_9GAMM</name>
<dbReference type="PROSITE" id="PS51387">
    <property type="entry name" value="FAD_PCMH"/>
    <property type="match status" value="1"/>
</dbReference>
<feature type="domain" description="FAD-binding PCMH-type" evidence="3">
    <location>
        <begin position="11"/>
        <end position="181"/>
    </location>
</feature>
<keyword evidence="1" id="KW-0274">FAD</keyword>
<keyword evidence="5" id="KW-1185">Reference proteome</keyword>
<keyword evidence="2" id="KW-0560">Oxidoreductase</keyword>
<gene>
    <name evidence="4" type="ORF">RM531_05700</name>
</gene>
<dbReference type="RefSeq" id="WP_311657947.1">
    <property type="nucleotide sequence ID" value="NZ_JAVRHY010000004.1"/>
</dbReference>
<dbReference type="Proteomes" id="UP001259982">
    <property type="component" value="Unassembled WGS sequence"/>
</dbReference>
<dbReference type="InterPro" id="IPR036318">
    <property type="entry name" value="FAD-bd_PCMH-like_sf"/>
</dbReference>
<dbReference type="Pfam" id="PF04030">
    <property type="entry name" value="ALO"/>
    <property type="match status" value="1"/>
</dbReference>
<evidence type="ECO:0000256" key="1">
    <source>
        <dbReference type="ARBA" id="ARBA00022827"/>
    </source>
</evidence>
<dbReference type="PIRSF" id="PIRSF000136">
    <property type="entry name" value="LGO_GLO"/>
    <property type="match status" value="1"/>
</dbReference>
<dbReference type="PANTHER" id="PTHR43762:SF1">
    <property type="entry name" value="D-ARABINONO-1,4-LACTONE OXIDASE"/>
    <property type="match status" value="1"/>
</dbReference>
<dbReference type="InterPro" id="IPR006094">
    <property type="entry name" value="Oxid_FAD_bind_N"/>
</dbReference>
<dbReference type="Gene3D" id="1.10.45.10">
    <property type="entry name" value="Vanillyl-alcohol Oxidase, Chain A, domain 4"/>
    <property type="match status" value="1"/>
</dbReference>
<dbReference type="Pfam" id="PF01565">
    <property type="entry name" value="FAD_binding_4"/>
    <property type="match status" value="1"/>
</dbReference>
<dbReference type="SUPFAM" id="SSF56176">
    <property type="entry name" value="FAD-binding/transporter-associated domain-like"/>
    <property type="match status" value="1"/>
</dbReference>